<accession>A0A085NGT6</accession>
<sequence>AAPPVHKVARRAPGRRRSPVRSAQRWRPVSTNGSCRASERSALQRCDQLVGAGRDGCVISRRLHCGSRRSNFSLQVEVHVSHTGLFSECV</sequence>
<evidence type="ECO:0000256" key="1">
    <source>
        <dbReference type="SAM" id="MobiDB-lite"/>
    </source>
</evidence>
<protein>
    <submittedName>
        <fullName evidence="3">Uncharacterized protein</fullName>
    </submittedName>
</protein>
<evidence type="ECO:0000313" key="2">
    <source>
        <dbReference type="EMBL" id="KFD55358.1"/>
    </source>
</evidence>
<feature type="compositionally biased region" description="Basic residues" evidence="1">
    <location>
        <begin position="7"/>
        <end position="19"/>
    </location>
</feature>
<feature type="non-terminal residue" evidence="3">
    <location>
        <position position="1"/>
    </location>
</feature>
<proteinExistence type="predicted"/>
<dbReference type="EMBL" id="KL367502">
    <property type="protein sequence ID" value="KFD68682.1"/>
    <property type="molecule type" value="Genomic_DNA"/>
</dbReference>
<reference evidence="3 4" key="1">
    <citation type="journal article" date="2014" name="Nat. Genet.">
        <title>Genome and transcriptome of the porcine whipworm Trichuris suis.</title>
        <authorList>
            <person name="Jex A.R."/>
            <person name="Nejsum P."/>
            <person name="Schwarz E.M."/>
            <person name="Hu L."/>
            <person name="Young N.D."/>
            <person name="Hall R.S."/>
            <person name="Korhonen P.K."/>
            <person name="Liao S."/>
            <person name="Thamsborg S."/>
            <person name="Xia J."/>
            <person name="Xu P."/>
            <person name="Wang S."/>
            <person name="Scheerlinck J.P."/>
            <person name="Hofmann A."/>
            <person name="Sternberg P.W."/>
            <person name="Wang J."/>
            <person name="Gasser R.B."/>
        </authorList>
    </citation>
    <scope>NUCLEOTIDE SEQUENCE [LARGE SCALE GENOMIC DNA]</scope>
    <source>
        <strain evidence="3">DCEP-RM93F</strain>
        <strain evidence="2">DCEP-RM93M</strain>
    </source>
</reference>
<dbReference type="AlphaFoldDB" id="A0A085NGT6"/>
<feature type="region of interest" description="Disordered" evidence="1">
    <location>
        <begin position="1"/>
        <end position="34"/>
    </location>
</feature>
<dbReference type="Proteomes" id="UP000030764">
    <property type="component" value="Unassembled WGS sequence"/>
</dbReference>
<organism evidence="3">
    <name type="scientific">Trichuris suis</name>
    <name type="common">pig whipworm</name>
    <dbReference type="NCBI Taxonomy" id="68888"/>
    <lineage>
        <taxon>Eukaryota</taxon>
        <taxon>Metazoa</taxon>
        <taxon>Ecdysozoa</taxon>
        <taxon>Nematoda</taxon>
        <taxon>Enoplea</taxon>
        <taxon>Dorylaimia</taxon>
        <taxon>Trichinellida</taxon>
        <taxon>Trichuridae</taxon>
        <taxon>Trichuris</taxon>
    </lineage>
</organism>
<feature type="non-terminal residue" evidence="3">
    <location>
        <position position="90"/>
    </location>
</feature>
<evidence type="ECO:0000313" key="3">
    <source>
        <dbReference type="EMBL" id="KFD68682.1"/>
    </source>
</evidence>
<dbReference type="EMBL" id="KL363200">
    <property type="protein sequence ID" value="KFD55358.1"/>
    <property type="molecule type" value="Genomic_DNA"/>
</dbReference>
<evidence type="ECO:0000313" key="4">
    <source>
        <dbReference type="Proteomes" id="UP000030764"/>
    </source>
</evidence>
<name>A0A085NGT6_9BILA</name>
<dbReference type="Proteomes" id="UP000030758">
    <property type="component" value="Unassembled WGS sequence"/>
</dbReference>
<gene>
    <name evidence="2" type="ORF">M513_03698</name>
    <name evidence="3" type="ORF">M514_03698</name>
</gene>
<keyword evidence="4" id="KW-1185">Reference proteome</keyword>